<gene>
    <name evidence="1" type="ORF">J2781_000767</name>
</gene>
<name>A0ABU1LAV5_9FLAO</name>
<proteinExistence type="predicted"/>
<evidence type="ECO:0000313" key="2">
    <source>
        <dbReference type="Proteomes" id="UP001184853"/>
    </source>
</evidence>
<keyword evidence="2" id="KW-1185">Reference proteome</keyword>
<sequence>MFYKTIILSLGFLSLINCNAQKEPKTSEKAWTATEIKQTPPMKGENVIYLNEGENKFLKEYQMNVTFKGISEDSRCPKGVNCIWAGVAVAQVEVMGVATRPMTLTLASLDNKGRNYNKSADFNGFTISLAEVNPYPGDGESAKGLNGKYKIGIVIKKAGENSTTK</sequence>
<evidence type="ECO:0008006" key="3">
    <source>
        <dbReference type="Google" id="ProtNLM"/>
    </source>
</evidence>
<dbReference type="RefSeq" id="WP_115980319.1">
    <property type="nucleotide sequence ID" value="NZ_JAVDQS010000002.1"/>
</dbReference>
<dbReference type="EMBL" id="JAVDQS010000002">
    <property type="protein sequence ID" value="MDR6403852.1"/>
    <property type="molecule type" value="Genomic_DNA"/>
</dbReference>
<organism evidence="1 2">
    <name type="scientific">Chryseobacterium geocarposphaerae</name>
    <dbReference type="NCBI Taxonomy" id="1416776"/>
    <lineage>
        <taxon>Bacteria</taxon>
        <taxon>Pseudomonadati</taxon>
        <taxon>Bacteroidota</taxon>
        <taxon>Flavobacteriia</taxon>
        <taxon>Flavobacteriales</taxon>
        <taxon>Weeksellaceae</taxon>
        <taxon>Chryseobacterium group</taxon>
        <taxon>Chryseobacterium</taxon>
    </lineage>
</organism>
<protein>
    <recommendedName>
        <fullName evidence="3">Lipoprotein</fullName>
    </recommendedName>
</protein>
<reference evidence="1 2" key="1">
    <citation type="submission" date="2023-07" db="EMBL/GenBank/DDBJ databases">
        <title>Sorghum-associated microbial communities from plants grown in Nebraska, USA.</title>
        <authorList>
            <person name="Schachtman D."/>
        </authorList>
    </citation>
    <scope>NUCLEOTIDE SEQUENCE [LARGE SCALE GENOMIC DNA]</scope>
    <source>
        <strain evidence="1 2">DS1709</strain>
    </source>
</reference>
<evidence type="ECO:0000313" key="1">
    <source>
        <dbReference type="EMBL" id="MDR6403852.1"/>
    </source>
</evidence>
<accession>A0ABU1LAV5</accession>
<dbReference type="Proteomes" id="UP001184853">
    <property type="component" value="Unassembled WGS sequence"/>
</dbReference>
<comment type="caution">
    <text evidence="1">The sequence shown here is derived from an EMBL/GenBank/DDBJ whole genome shotgun (WGS) entry which is preliminary data.</text>
</comment>